<evidence type="ECO:0000313" key="2">
    <source>
        <dbReference type="EMBL" id="XCG46724.1"/>
    </source>
</evidence>
<protein>
    <submittedName>
        <fullName evidence="2">Uncharacterized protein</fullName>
    </submittedName>
</protein>
<name>A0AAU8CIR6_9HYPH</name>
<dbReference type="RefSeq" id="WP_353645738.1">
    <property type="nucleotide sequence ID" value="NZ_CP159253.1"/>
</dbReference>
<dbReference type="EMBL" id="CP159253">
    <property type="protein sequence ID" value="XCG46724.1"/>
    <property type="molecule type" value="Genomic_DNA"/>
</dbReference>
<evidence type="ECO:0000256" key="1">
    <source>
        <dbReference type="SAM" id="Phobius"/>
    </source>
</evidence>
<dbReference type="AlphaFoldDB" id="A0AAU8CIR6"/>
<proteinExistence type="predicted"/>
<accession>A0AAU8CIR6</accession>
<sequence>MVKRILLTLASLITIWLALAAIFAMPNPSEIPALAGSAFVIAAIACVIIIVVAIVSIISMWSPDK</sequence>
<organism evidence="2">
    <name type="scientific">Mesorhizobium sp. WSM2240</name>
    <dbReference type="NCBI Taxonomy" id="3228851"/>
    <lineage>
        <taxon>Bacteria</taxon>
        <taxon>Pseudomonadati</taxon>
        <taxon>Pseudomonadota</taxon>
        <taxon>Alphaproteobacteria</taxon>
        <taxon>Hyphomicrobiales</taxon>
        <taxon>Phyllobacteriaceae</taxon>
        <taxon>Mesorhizobium</taxon>
    </lineage>
</organism>
<feature type="transmembrane region" description="Helical" evidence="1">
    <location>
        <begin position="36"/>
        <end position="61"/>
    </location>
</feature>
<reference evidence="2" key="1">
    <citation type="submission" date="2024-06" db="EMBL/GenBank/DDBJ databases">
        <title>Mesorhizobium karijinii sp. nov., a symbiont of the iconic Swainsona formosa from arid Australia.</title>
        <authorList>
            <person name="Hill Y.J."/>
            <person name="Watkin E.L.J."/>
            <person name="O'Hara G.W."/>
            <person name="Terpolilli J."/>
            <person name="Tye M.L."/>
            <person name="Kohlmeier M.G."/>
        </authorList>
    </citation>
    <scope>NUCLEOTIDE SEQUENCE</scope>
    <source>
        <strain evidence="2">WSM2240</strain>
    </source>
</reference>
<keyword evidence="1" id="KW-0812">Transmembrane</keyword>
<keyword evidence="1" id="KW-1133">Transmembrane helix</keyword>
<keyword evidence="1" id="KW-0472">Membrane</keyword>
<gene>
    <name evidence="2" type="ORF">ABVK50_15495</name>
</gene>